<comment type="caution">
    <text evidence="1">The sequence shown here is derived from an EMBL/GenBank/DDBJ whole genome shotgun (WGS) entry which is preliminary data.</text>
</comment>
<dbReference type="EMBL" id="JABFAF010000007">
    <property type="protein sequence ID" value="MBA0859038.1"/>
    <property type="molecule type" value="Genomic_DNA"/>
</dbReference>
<keyword evidence="2" id="KW-1185">Reference proteome</keyword>
<protein>
    <recommendedName>
        <fullName evidence="3">DUF4283 domain-containing protein</fullName>
    </recommendedName>
</protein>
<evidence type="ECO:0000313" key="1">
    <source>
        <dbReference type="EMBL" id="MBA0859038.1"/>
    </source>
</evidence>
<accession>A0A7J9LK39</accession>
<organism evidence="1 2">
    <name type="scientific">Gossypium schwendimanii</name>
    <name type="common">Cotton</name>
    <dbReference type="NCBI Taxonomy" id="34291"/>
    <lineage>
        <taxon>Eukaryota</taxon>
        <taxon>Viridiplantae</taxon>
        <taxon>Streptophyta</taxon>
        <taxon>Embryophyta</taxon>
        <taxon>Tracheophyta</taxon>
        <taxon>Spermatophyta</taxon>
        <taxon>Magnoliopsida</taxon>
        <taxon>eudicotyledons</taxon>
        <taxon>Gunneridae</taxon>
        <taxon>Pentapetalae</taxon>
        <taxon>rosids</taxon>
        <taxon>malvids</taxon>
        <taxon>Malvales</taxon>
        <taxon>Malvaceae</taxon>
        <taxon>Malvoideae</taxon>
        <taxon>Gossypium</taxon>
    </lineage>
</organism>
<reference evidence="1 2" key="1">
    <citation type="journal article" date="2019" name="Genome Biol. Evol.">
        <title>Insights into the evolution of the New World diploid cottons (Gossypium, subgenus Houzingenia) based on genome sequencing.</title>
        <authorList>
            <person name="Grover C.E."/>
            <person name="Arick M.A. 2nd"/>
            <person name="Thrash A."/>
            <person name="Conover J.L."/>
            <person name="Sanders W.S."/>
            <person name="Peterson D.G."/>
            <person name="Frelichowski J.E."/>
            <person name="Scheffler J.A."/>
            <person name="Scheffler B.E."/>
            <person name="Wendel J.F."/>
        </authorList>
    </citation>
    <scope>NUCLEOTIDE SEQUENCE [LARGE SCALE GENOMIC DNA]</scope>
    <source>
        <strain evidence="1">1</strain>
        <tissue evidence="1">Leaf</tissue>
    </source>
</reference>
<dbReference type="AlphaFoldDB" id="A0A7J9LK39"/>
<proteinExistence type="predicted"/>
<dbReference type="Proteomes" id="UP000593576">
    <property type="component" value="Unassembled WGS sequence"/>
</dbReference>
<evidence type="ECO:0008006" key="3">
    <source>
        <dbReference type="Google" id="ProtNLM"/>
    </source>
</evidence>
<gene>
    <name evidence="1" type="ORF">Goshw_002689</name>
</gene>
<name>A0A7J9LK39_GOSSC</name>
<sequence>MEEELANFSLLDDEEEAFQEEAVAMERTYQFCLVGHCLTDSVVHFPSLRNAMADLWHPIGGICITDLGKNGIFSNSFMRLTLLGYCPFRIRIEPSKIIFGWDLSLRAVVRHRNTVMSRWLREANGSQCNAENLESLNQIILLNDYKVTGRNLKGIFENQILNPNLILLGSVQQYVTNGQNNWCNWSKDDSVNDGLVNGPMDLVLEGENDPFAMLEGKKRQRVVDGSLVLLDSNAGIGFMDLLANSGE</sequence>
<evidence type="ECO:0000313" key="2">
    <source>
        <dbReference type="Proteomes" id="UP000593576"/>
    </source>
</evidence>
<dbReference type="OrthoDB" id="1000485at2759"/>